<dbReference type="GO" id="GO:0003676">
    <property type="term" value="F:nucleic acid binding"/>
    <property type="evidence" value="ECO:0007669"/>
    <property type="project" value="InterPro"/>
</dbReference>
<dbReference type="InterPro" id="IPR036388">
    <property type="entry name" value="WH-like_DNA-bd_sf"/>
</dbReference>
<evidence type="ECO:0000313" key="2">
    <source>
        <dbReference type="EMBL" id="MBW0593043.1"/>
    </source>
</evidence>
<comment type="caution">
    <text evidence="2">The sequence shown here is derived from an EMBL/GenBank/DDBJ whole genome shotgun (WGS) entry which is preliminary data.</text>
</comment>
<dbReference type="InterPro" id="IPR038717">
    <property type="entry name" value="Tc1-like_DDE_dom"/>
</dbReference>
<dbReference type="EMBL" id="AVOT02151862">
    <property type="protein sequence ID" value="MBW0593043.1"/>
    <property type="molecule type" value="Genomic_DNA"/>
</dbReference>
<proteinExistence type="predicted"/>
<feature type="domain" description="Tc1-like transposase DDE" evidence="1">
    <location>
        <begin position="142"/>
        <end position="216"/>
    </location>
</feature>
<name>A0A9Q3QBY9_9BASI</name>
<gene>
    <name evidence="2" type="ORF">O181_132758</name>
</gene>
<dbReference type="InterPro" id="IPR036397">
    <property type="entry name" value="RNaseH_sf"/>
</dbReference>
<dbReference type="SUPFAM" id="SSF46689">
    <property type="entry name" value="Homeodomain-like"/>
    <property type="match status" value="1"/>
</dbReference>
<evidence type="ECO:0000259" key="1">
    <source>
        <dbReference type="Pfam" id="PF13358"/>
    </source>
</evidence>
<dbReference type="InterPro" id="IPR009057">
    <property type="entry name" value="Homeodomain-like_sf"/>
</dbReference>
<dbReference type="Proteomes" id="UP000765509">
    <property type="component" value="Unassembled WGS sequence"/>
</dbReference>
<reference evidence="2" key="1">
    <citation type="submission" date="2021-03" db="EMBL/GenBank/DDBJ databases">
        <title>Draft genome sequence of rust myrtle Austropuccinia psidii MF-1, a brazilian biotype.</title>
        <authorList>
            <person name="Quecine M.C."/>
            <person name="Pachon D.M.R."/>
            <person name="Bonatelli M.L."/>
            <person name="Correr F.H."/>
            <person name="Franceschini L.M."/>
            <person name="Leite T.F."/>
            <person name="Margarido G.R.A."/>
            <person name="Almeida C.A."/>
            <person name="Ferrarezi J.A."/>
            <person name="Labate C.A."/>
        </authorList>
    </citation>
    <scope>NUCLEOTIDE SEQUENCE</scope>
    <source>
        <strain evidence="2">MF-1</strain>
    </source>
</reference>
<organism evidence="2 3">
    <name type="scientific">Austropuccinia psidii MF-1</name>
    <dbReference type="NCBI Taxonomy" id="1389203"/>
    <lineage>
        <taxon>Eukaryota</taxon>
        <taxon>Fungi</taxon>
        <taxon>Dikarya</taxon>
        <taxon>Basidiomycota</taxon>
        <taxon>Pucciniomycotina</taxon>
        <taxon>Pucciniomycetes</taxon>
        <taxon>Pucciniales</taxon>
        <taxon>Sphaerophragmiaceae</taxon>
        <taxon>Austropuccinia</taxon>
    </lineage>
</organism>
<keyword evidence="3" id="KW-1185">Reference proteome</keyword>
<accession>A0A9Q3QBY9</accession>
<dbReference type="Gene3D" id="3.30.420.10">
    <property type="entry name" value="Ribonuclease H-like superfamily/Ribonuclease H"/>
    <property type="match status" value="1"/>
</dbReference>
<dbReference type="Pfam" id="PF13384">
    <property type="entry name" value="HTH_23"/>
    <property type="match status" value="1"/>
</dbReference>
<dbReference type="Gene3D" id="1.10.10.10">
    <property type="entry name" value="Winged helix-like DNA-binding domain superfamily/Winged helix DNA-binding domain"/>
    <property type="match status" value="1"/>
</dbReference>
<dbReference type="OrthoDB" id="10045182at2759"/>
<dbReference type="AlphaFoldDB" id="A0A9Q3QBY9"/>
<dbReference type="Pfam" id="PF13358">
    <property type="entry name" value="DDE_3"/>
    <property type="match status" value="1"/>
</dbReference>
<sequence length="216" mass="25128">MPYLNIKTRGRLVGMRQAGLSFRVISDLTGIPLMTVYNTIEKYQRIGTVRTQKKKGRRTIMTEQDRQELSRIITRGCRLTVAQVTDLMTHTVSTQTIHREIHKLTHRHWTINDWARDTSREVATGKPCGQPLIRSPDAHAWMEKAPWIRGCQCILLMEDNALIHTARASTDWRNRHDIQKLNWPAHSPDLNPIENIWKTMKSQISKLYQPQTVDEL</sequence>
<protein>
    <recommendedName>
        <fullName evidence="1">Tc1-like transposase DDE domain-containing protein</fullName>
    </recommendedName>
</protein>
<evidence type="ECO:0000313" key="3">
    <source>
        <dbReference type="Proteomes" id="UP000765509"/>
    </source>
</evidence>